<keyword evidence="2" id="KW-1185">Reference proteome</keyword>
<name>D9WL97_9ACTN</name>
<reference evidence="1 2" key="1">
    <citation type="submission" date="2009-02" db="EMBL/GenBank/DDBJ databases">
        <title>Annotation of Streptomyces hygroscopicus strain ATCC 53653.</title>
        <authorList>
            <consortium name="The Broad Institute Genome Sequencing Platform"/>
            <consortium name="Broad Institute Microbial Sequencing Center"/>
            <person name="Fischbach M."/>
            <person name="Godfrey P."/>
            <person name="Ward D."/>
            <person name="Young S."/>
            <person name="Zeng Q."/>
            <person name="Koehrsen M."/>
            <person name="Alvarado L."/>
            <person name="Berlin A.M."/>
            <person name="Bochicchio J."/>
            <person name="Borenstein D."/>
            <person name="Chapman S.B."/>
            <person name="Chen Z."/>
            <person name="Engels R."/>
            <person name="Freedman E."/>
            <person name="Gellesch M."/>
            <person name="Goldberg J."/>
            <person name="Griggs A."/>
            <person name="Gujja S."/>
            <person name="Heilman E.R."/>
            <person name="Heiman D.I."/>
            <person name="Hepburn T.A."/>
            <person name="Howarth C."/>
            <person name="Jen D."/>
            <person name="Larson L."/>
            <person name="Lewis B."/>
            <person name="Mehta T."/>
            <person name="Park D."/>
            <person name="Pearson M."/>
            <person name="Richards J."/>
            <person name="Roberts A."/>
            <person name="Saif S."/>
            <person name="Shea T.D."/>
            <person name="Shenoy N."/>
            <person name="Sisk P."/>
            <person name="Stolte C."/>
            <person name="Sykes S.N."/>
            <person name="Thomson T."/>
            <person name="Walk T."/>
            <person name="White J."/>
            <person name="Yandava C."/>
            <person name="Straight P."/>
            <person name="Clardy J."/>
            <person name="Hung D."/>
            <person name="Kolter R."/>
            <person name="Mekalanos J."/>
            <person name="Walker S."/>
            <person name="Walsh C.T."/>
            <person name="Wieland-Brown L.C."/>
            <person name="Haas B."/>
            <person name="Nusbaum C."/>
            <person name="Birren B."/>
        </authorList>
    </citation>
    <scope>NUCLEOTIDE SEQUENCE [LARGE SCALE GENOMIC DNA]</scope>
    <source>
        <strain evidence="1 2">ATCC 53653</strain>
    </source>
</reference>
<dbReference type="EMBL" id="GG657754">
    <property type="protein sequence ID" value="EFL29372.1"/>
    <property type="molecule type" value="Genomic_DNA"/>
</dbReference>
<protein>
    <submittedName>
        <fullName evidence="1">Uncharacterized protein</fullName>
    </submittedName>
</protein>
<organism evidence="1 2">
    <name type="scientific">Streptomyces himastatinicus ATCC 53653</name>
    <dbReference type="NCBI Taxonomy" id="457427"/>
    <lineage>
        <taxon>Bacteria</taxon>
        <taxon>Bacillati</taxon>
        <taxon>Actinomycetota</taxon>
        <taxon>Actinomycetes</taxon>
        <taxon>Kitasatosporales</taxon>
        <taxon>Streptomycetaceae</taxon>
        <taxon>Streptomyces</taxon>
        <taxon>Streptomyces violaceusniger group</taxon>
    </lineage>
</organism>
<gene>
    <name evidence="1" type="ORF">SSOG_09086</name>
</gene>
<dbReference type="HOGENOM" id="CLU_1446892_0_0_11"/>
<dbReference type="Proteomes" id="UP000003963">
    <property type="component" value="Unassembled WGS sequence"/>
</dbReference>
<evidence type="ECO:0000313" key="1">
    <source>
        <dbReference type="EMBL" id="EFL29372.1"/>
    </source>
</evidence>
<proteinExistence type="predicted"/>
<evidence type="ECO:0000313" key="2">
    <source>
        <dbReference type="Proteomes" id="UP000003963"/>
    </source>
</evidence>
<sequence>MQFTSSLKTLEPAAALRLPLIHQHIHAGGAFEVRARKGAVGGGELPPLDRIVLRMARLLLKGHCVISPFMPQLGLTLDGPDSPTVRAVLSSEPHAMQARSEEFAITVAGRHLDLGPALCFHPRATAPAQQTQRALAAVKTGRGDREKSTMRPKGRERLRLLLQHALTAHAPTPAPMPLGLRGFPEPR</sequence>
<accession>D9WL97</accession>
<dbReference type="AlphaFoldDB" id="D9WL97"/>